<dbReference type="InterPro" id="IPR044044">
    <property type="entry name" value="DUF5679"/>
</dbReference>
<dbReference type="Proteomes" id="UP000000263">
    <property type="component" value="Chromosome"/>
</dbReference>
<dbReference type="Pfam" id="PF18930">
    <property type="entry name" value="DUF5679"/>
    <property type="match status" value="1"/>
</dbReference>
<dbReference type="EMBL" id="CP000804">
    <property type="protein sequence ID" value="ABU56678.1"/>
    <property type="molecule type" value="Genomic_DNA"/>
</dbReference>
<feature type="domain" description="DUF5679" evidence="2">
    <location>
        <begin position="178"/>
        <end position="216"/>
    </location>
</feature>
<dbReference type="KEGG" id="rca:Rcas_0548"/>
<feature type="compositionally biased region" description="Pro residues" evidence="1">
    <location>
        <begin position="109"/>
        <end position="125"/>
    </location>
</feature>
<dbReference type="AlphaFoldDB" id="A7NGT1"/>
<gene>
    <name evidence="3" type="ordered locus">Rcas_0548</name>
</gene>
<evidence type="ECO:0000256" key="1">
    <source>
        <dbReference type="SAM" id="MobiDB-lite"/>
    </source>
</evidence>
<accession>A7NGT1</accession>
<protein>
    <recommendedName>
        <fullName evidence="2">DUF5679 domain-containing protein</fullName>
    </recommendedName>
</protein>
<name>A7NGT1_ROSCS</name>
<dbReference type="HOGENOM" id="CLU_1223975_0_0_0"/>
<reference evidence="3 4" key="1">
    <citation type="submission" date="2007-08" db="EMBL/GenBank/DDBJ databases">
        <title>Complete sequence of Roseiflexus castenholzii DSM 13941.</title>
        <authorList>
            <consortium name="US DOE Joint Genome Institute"/>
            <person name="Copeland A."/>
            <person name="Lucas S."/>
            <person name="Lapidus A."/>
            <person name="Barry K."/>
            <person name="Glavina del Rio T."/>
            <person name="Dalin E."/>
            <person name="Tice H."/>
            <person name="Pitluck S."/>
            <person name="Thompson L.S."/>
            <person name="Brettin T."/>
            <person name="Bruce D."/>
            <person name="Detter J.C."/>
            <person name="Han C."/>
            <person name="Tapia R."/>
            <person name="Schmutz J."/>
            <person name="Larimer F."/>
            <person name="Land M."/>
            <person name="Hauser L."/>
            <person name="Kyrpides N."/>
            <person name="Mikhailova N."/>
            <person name="Bryant D.A."/>
            <person name="Hanada S."/>
            <person name="Tsukatani Y."/>
            <person name="Richardson P."/>
        </authorList>
    </citation>
    <scope>NUCLEOTIDE SEQUENCE [LARGE SCALE GENOMIC DNA]</scope>
    <source>
        <strain evidence="4">DSM 13941 / HLO8</strain>
    </source>
</reference>
<evidence type="ECO:0000313" key="4">
    <source>
        <dbReference type="Proteomes" id="UP000000263"/>
    </source>
</evidence>
<keyword evidence="4" id="KW-1185">Reference proteome</keyword>
<feature type="region of interest" description="Disordered" evidence="1">
    <location>
        <begin position="107"/>
        <end position="168"/>
    </location>
</feature>
<proteinExistence type="predicted"/>
<dbReference type="STRING" id="383372.Rcas_0548"/>
<evidence type="ECO:0000313" key="3">
    <source>
        <dbReference type="EMBL" id="ABU56678.1"/>
    </source>
</evidence>
<dbReference type="eggNOG" id="ENOG5030T53">
    <property type="taxonomic scope" value="Bacteria"/>
</dbReference>
<feature type="compositionally biased region" description="Low complexity" evidence="1">
    <location>
        <begin position="126"/>
        <end position="138"/>
    </location>
</feature>
<organism evidence="3 4">
    <name type="scientific">Roseiflexus castenholzii (strain DSM 13941 / HLO8)</name>
    <dbReference type="NCBI Taxonomy" id="383372"/>
    <lineage>
        <taxon>Bacteria</taxon>
        <taxon>Bacillati</taxon>
        <taxon>Chloroflexota</taxon>
        <taxon>Chloroflexia</taxon>
        <taxon>Chloroflexales</taxon>
        <taxon>Roseiflexineae</taxon>
        <taxon>Roseiflexaceae</taxon>
        <taxon>Roseiflexus</taxon>
    </lineage>
</organism>
<sequence length="226" mass="24239">MRRREHDAERVTSMPVPPGLLMDIAILIVREYRRSRKRRAAPGVARAPAPSRAPARRLSSVGRALRLAAIVGLLWLLWREVTRRRAALIEAQRDAFSRTASMTAVLPAPSLPPAPPAPPADPPASAPGDADSSVSPVDSAEHARSKTSAENLASPEHAAPEDATADEERGNGALIGWCARCRVRQPMQRVTFETNAGGRSIARGVCPVCGAGITRFVAREARKIEG</sequence>
<evidence type="ECO:0000259" key="2">
    <source>
        <dbReference type="Pfam" id="PF18930"/>
    </source>
</evidence>